<evidence type="ECO:0000313" key="1">
    <source>
        <dbReference type="EMBL" id="QHT14361.1"/>
    </source>
</evidence>
<dbReference type="PROSITE" id="PS51257">
    <property type="entry name" value="PROKAR_LIPOPROTEIN"/>
    <property type="match status" value="1"/>
</dbReference>
<protein>
    <submittedName>
        <fullName evidence="1">Uncharacterized protein</fullName>
    </submittedName>
</protein>
<name>A0A6C0DD82_9ZZZZ</name>
<reference evidence="1" key="1">
    <citation type="journal article" date="2020" name="Nature">
        <title>Giant virus diversity and host interactions through global metagenomics.</title>
        <authorList>
            <person name="Schulz F."/>
            <person name="Roux S."/>
            <person name="Paez-Espino D."/>
            <person name="Jungbluth S."/>
            <person name="Walsh D.A."/>
            <person name="Denef V.J."/>
            <person name="McMahon K.D."/>
            <person name="Konstantinidis K.T."/>
            <person name="Eloe-Fadrosh E.A."/>
            <person name="Kyrpides N.C."/>
            <person name="Woyke T."/>
        </authorList>
    </citation>
    <scope>NUCLEOTIDE SEQUENCE</scope>
    <source>
        <strain evidence="1">GVMAG-M-3300023174-137</strain>
    </source>
</reference>
<accession>A0A6C0DD82</accession>
<sequence length="230" mass="25579">MKGKYLNILVPTLVLACVALFYMNGLISESEGFQVTTTDPNGNRLAGLIGNRPTTSNGEFATSGNPCVTTLNLSATGRTTYRIFFYKISSTYSFKTIRKLSLVNNIMVELPNSTNDTYGFVFNNNMITPPSNLKLVNFQIYNTQIVSSQRNILYNWPPIQCSYYNLKDSMNRQLNTTSNIANMKAQTLTPASNKNPTYPLTLTITTQAQLVGTDPIYGNANLCIDLQFVM</sequence>
<dbReference type="AlphaFoldDB" id="A0A6C0DD82"/>
<proteinExistence type="predicted"/>
<dbReference type="EMBL" id="MN739581">
    <property type="protein sequence ID" value="QHT14361.1"/>
    <property type="molecule type" value="Genomic_DNA"/>
</dbReference>
<organism evidence="1">
    <name type="scientific">viral metagenome</name>
    <dbReference type="NCBI Taxonomy" id="1070528"/>
    <lineage>
        <taxon>unclassified sequences</taxon>
        <taxon>metagenomes</taxon>
        <taxon>organismal metagenomes</taxon>
    </lineage>
</organism>